<dbReference type="PROSITE" id="PS50893">
    <property type="entry name" value="ABC_TRANSPORTER_2"/>
    <property type="match status" value="1"/>
</dbReference>
<keyword evidence="3" id="KW-0547">Nucleotide-binding</keyword>
<dbReference type="InterPro" id="IPR003439">
    <property type="entry name" value="ABC_transporter-like_ATP-bd"/>
</dbReference>
<dbReference type="KEGG" id="pseb:EOK75_04120"/>
<reference evidence="6 7" key="1">
    <citation type="submission" date="2019-05" db="EMBL/GenBank/DDBJ databases">
        <title>Pseudorhodobacter turbinis sp. nov., isolated from the gut of the Korean turban shell.</title>
        <authorList>
            <person name="Jeong Y.-S."/>
            <person name="Kang W.-R."/>
            <person name="Bae J.-W."/>
        </authorList>
    </citation>
    <scope>NUCLEOTIDE SEQUENCE [LARGE SCALE GENOMIC DNA]</scope>
    <source>
        <strain evidence="6 7">S12M18</strain>
    </source>
</reference>
<protein>
    <submittedName>
        <fullName evidence="6">Amino acid ABC transporter ATP-binding protein</fullName>
    </submittedName>
</protein>
<dbReference type="GO" id="GO:0005524">
    <property type="term" value="F:ATP binding"/>
    <property type="evidence" value="ECO:0007669"/>
    <property type="project" value="UniProtKB-KW"/>
</dbReference>
<keyword evidence="4 6" id="KW-0067">ATP-binding</keyword>
<dbReference type="EMBL" id="CP039964">
    <property type="protein sequence ID" value="QCO55039.1"/>
    <property type="molecule type" value="Genomic_DNA"/>
</dbReference>
<gene>
    <name evidence="6" type="ORF">EOK75_04120</name>
</gene>
<evidence type="ECO:0000256" key="3">
    <source>
        <dbReference type="ARBA" id="ARBA00022741"/>
    </source>
</evidence>
<dbReference type="InterPro" id="IPR050086">
    <property type="entry name" value="MetN_ABC_transporter-like"/>
</dbReference>
<dbReference type="Proteomes" id="UP000298631">
    <property type="component" value="Chromosome"/>
</dbReference>
<dbReference type="InterPro" id="IPR003593">
    <property type="entry name" value="AAA+_ATPase"/>
</dbReference>
<dbReference type="AlphaFoldDB" id="A0A4P8EE95"/>
<dbReference type="GO" id="GO:0016887">
    <property type="term" value="F:ATP hydrolysis activity"/>
    <property type="evidence" value="ECO:0007669"/>
    <property type="project" value="InterPro"/>
</dbReference>
<dbReference type="PANTHER" id="PTHR43166">
    <property type="entry name" value="AMINO ACID IMPORT ATP-BINDING PROTEIN"/>
    <property type="match status" value="1"/>
</dbReference>
<dbReference type="SMART" id="SM00382">
    <property type="entry name" value="AAA"/>
    <property type="match status" value="1"/>
</dbReference>
<evidence type="ECO:0000256" key="2">
    <source>
        <dbReference type="ARBA" id="ARBA00022448"/>
    </source>
</evidence>
<evidence type="ECO:0000256" key="4">
    <source>
        <dbReference type="ARBA" id="ARBA00022840"/>
    </source>
</evidence>
<evidence type="ECO:0000313" key="6">
    <source>
        <dbReference type="EMBL" id="QCO55039.1"/>
    </source>
</evidence>
<feature type="domain" description="ABC transporter" evidence="5">
    <location>
        <begin position="8"/>
        <end position="242"/>
    </location>
</feature>
<keyword evidence="2" id="KW-0813">Transport</keyword>
<dbReference type="CDD" id="cd03262">
    <property type="entry name" value="ABC_HisP_GlnQ"/>
    <property type="match status" value="1"/>
</dbReference>
<dbReference type="SUPFAM" id="SSF52540">
    <property type="entry name" value="P-loop containing nucleoside triphosphate hydrolases"/>
    <property type="match status" value="1"/>
</dbReference>
<dbReference type="InterPro" id="IPR027417">
    <property type="entry name" value="P-loop_NTPase"/>
</dbReference>
<dbReference type="InterPro" id="IPR030679">
    <property type="entry name" value="ABC_ATPase_HisP-typ"/>
</dbReference>
<dbReference type="InterPro" id="IPR017871">
    <property type="entry name" value="ABC_transporter-like_CS"/>
</dbReference>
<evidence type="ECO:0000259" key="5">
    <source>
        <dbReference type="PROSITE" id="PS50893"/>
    </source>
</evidence>
<dbReference type="FunFam" id="3.40.50.300:FF:000020">
    <property type="entry name" value="Amino acid ABC transporter ATP-binding component"/>
    <property type="match status" value="1"/>
</dbReference>
<evidence type="ECO:0000313" key="7">
    <source>
        <dbReference type="Proteomes" id="UP000298631"/>
    </source>
</evidence>
<dbReference type="RefSeq" id="WP_137192701.1">
    <property type="nucleotide sequence ID" value="NZ_CP039964.1"/>
</dbReference>
<keyword evidence="7" id="KW-1185">Reference proteome</keyword>
<accession>A0A4P8EE95</accession>
<dbReference type="PIRSF" id="PIRSF039085">
    <property type="entry name" value="ABC_ATPase_HisP"/>
    <property type="match status" value="1"/>
</dbReference>
<sequence length="248" mass="27480">MDDTGAIIRFSQVSKHFDAFQVLKNINLDVAKGERLVICGPSGSGKSTLIRCINGLEPYGSGDIFVNGLRVGAGKRGMSEVRGRVGMVFQQFNLFPHLTVMENLMLGPMRGRGMSASAAREIATRYLARVRIPEQADKYPRQLSGGQQQRVAIARSLCMEPEIMLFDEPTSALDPEMISEVLEVMAELATTGMTMLVVTHEMGFARRVADRMVFMDHGEIVEVAPPEDFFSAPKSIRTQDFLQKILNH</sequence>
<dbReference type="Pfam" id="PF00005">
    <property type="entry name" value="ABC_tran"/>
    <property type="match status" value="1"/>
</dbReference>
<organism evidence="6 7">
    <name type="scientific">Pseudorhodobacter turbinis</name>
    <dbReference type="NCBI Taxonomy" id="2500533"/>
    <lineage>
        <taxon>Bacteria</taxon>
        <taxon>Pseudomonadati</taxon>
        <taxon>Pseudomonadota</taxon>
        <taxon>Alphaproteobacteria</taxon>
        <taxon>Rhodobacterales</taxon>
        <taxon>Paracoccaceae</taxon>
        <taxon>Pseudorhodobacter</taxon>
    </lineage>
</organism>
<proteinExistence type="inferred from homology"/>
<dbReference type="OrthoDB" id="9802264at2"/>
<dbReference type="Gene3D" id="3.40.50.300">
    <property type="entry name" value="P-loop containing nucleotide triphosphate hydrolases"/>
    <property type="match status" value="1"/>
</dbReference>
<dbReference type="PROSITE" id="PS00211">
    <property type="entry name" value="ABC_TRANSPORTER_1"/>
    <property type="match status" value="1"/>
</dbReference>
<comment type="similarity">
    <text evidence="1">Belongs to the ABC transporter superfamily.</text>
</comment>
<evidence type="ECO:0000256" key="1">
    <source>
        <dbReference type="ARBA" id="ARBA00005417"/>
    </source>
</evidence>
<name>A0A4P8EE95_9RHOB</name>
<dbReference type="PANTHER" id="PTHR43166:SF4">
    <property type="entry name" value="PHOSPHONATES IMPORT ATP-BINDING PROTEIN PHNC"/>
    <property type="match status" value="1"/>
</dbReference>
<dbReference type="GO" id="GO:0015424">
    <property type="term" value="F:ABC-type amino acid transporter activity"/>
    <property type="evidence" value="ECO:0007669"/>
    <property type="project" value="InterPro"/>
</dbReference>